<dbReference type="PROSITE" id="PS51257">
    <property type="entry name" value="PROKAR_LIPOPROTEIN"/>
    <property type="match status" value="1"/>
</dbReference>
<keyword evidence="5" id="KW-0645">Protease</keyword>
<evidence type="ECO:0000313" key="5">
    <source>
        <dbReference type="EMBL" id="SNT35324.1"/>
    </source>
</evidence>
<evidence type="ECO:0000256" key="3">
    <source>
        <dbReference type="ARBA" id="ARBA00023237"/>
    </source>
</evidence>
<proteinExistence type="predicted"/>
<dbReference type="Gene3D" id="2.60.40.1120">
    <property type="entry name" value="Carboxypeptidase-like, regulatory domain"/>
    <property type="match status" value="1"/>
</dbReference>
<comment type="subcellular location">
    <subcellularLocation>
        <location evidence="1">Cell outer membrane</location>
    </subcellularLocation>
</comment>
<keyword evidence="5" id="KW-0378">Hydrolase</keyword>
<sequence length="1262" mass="134044">MSNHKFGFTRGVTLSSLLALGACTTLLVGVQTPLLAQSNTTGLSGTVVDPSGASLAGVTVSIMNPATGTTQTTVTKSKGEYTFSQLTPGDYEVHVIGKGFAEQVQSVKLLIATPVTANFSLTVGTTEIINVETSLASINSTDGTLGKAFDSAQVQNLPYLANNVTYLLSLQPGVLALDSGAQTGGLNTDVRTGIVNGARQDQTNVTLDGVDNNDLTNGYAFNGALRSTRDSVEEFRVTTTNGGADAGRSSGGQVSLLTRSGTNQFHGSAYEYYRSSIGLQNNWYLKQSQLSSGKPNIPAKVLQHTYGASFGAPIIKDKLFFFGAYEGFKQASGSVVSQVVPSTIGGGGLITGTVTYATCGVGNATTCASPTYKTLSGADIASLDTKCTAAGTCPNGPGVDAAAVAYFKTFPLANTPGTSSTADGYNTGLYTFTSPLPLHQITNIAKLDYNLTPHQSLFVRGNLQSDNQSTALQFPGLPAASSIYGNNKGIAAGHIWNIGSSLSNNLRYGYIRQGAATRGTGSQPYVSFSEISTITATTTSTVYFITTNNFTDDLTWSKGHHTIQVGVNDRLLYNSRYFDSPLLTNASVSATLLASAAIAGTGGSFDAGAGTCANCAPVASSFKTYYNAAIIDTAGVIESGNVGTEYKVQGGSLVPAGAGVVPTHTYKNWEQEYYIQDQWKATPRLTITAGLRYTYLGVPYEKNGQQIAPTANLNSFLQSRAAAAAAGTAYTTRIAFQASGSANNAPNFWTAQKANFAPRIAFAYATADNRTSIRGGFALAYDHLGEGVIDQYESTSSSLLSLSRTNQFSYKYIDTNPRFTGYHNVPLGSYSVATLPLPYTPADNPFTFLRSINANIKTPYAETFNLSLQHEVVHNMTVTASYVGRLGRHVIQNLDVAQPTNLLDTVSGQTYYQAATAFDKMIDAGVKAANVPDSGYFHNMFPNASYAGYKGAQAYYAYLAAGDRGNETDPLFNWDTDPTASPAGQSFRFFFPQTSSIFAQSSVGTSNYHALQLSMRQVVKYGIEYDVNYTFSKSMDQGSSPERSFANLLHNSFNPAGDYAVSDFDARHNLTANYMIGLPFGMGKPFLNGGNGIIERIVGGWQLSGTVHYSTGFPFSAVATSTYGTNFDSSSYMVKTAAIPTGGHRYVGGSSPYETALKGITGAQAIANLRFAYAGEVGRRNDFRADGYFSMDDGMSKSFKTFGKQAFKISAEVFNVTGTPRFNNISTNGTSTNFGKYSASSSTVPGNLTQPRQMQFSGKYIF</sequence>
<name>A0A239M061_9BACT</name>
<protein>
    <submittedName>
        <fullName evidence="5">Carboxypeptidase regulatory-like domain-containing protein</fullName>
    </submittedName>
</protein>
<dbReference type="AlphaFoldDB" id="A0A239M061"/>
<keyword evidence="5" id="KW-0121">Carboxypeptidase</keyword>
<keyword evidence="6" id="KW-1185">Reference proteome</keyword>
<dbReference type="InterPro" id="IPR013784">
    <property type="entry name" value="Carb-bd-like_fold"/>
</dbReference>
<dbReference type="GO" id="GO:0030246">
    <property type="term" value="F:carbohydrate binding"/>
    <property type="evidence" value="ECO:0007669"/>
    <property type="project" value="InterPro"/>
</dbReference>
<evidence type="ECO:0000256" key="2">
    <source>
        <dbReference type="ARBA" id="ARBA00023136"/>
    </source>
</evidence>
<reference evidence="5 6" key="1">
    <citation type="submission" date="2017-06" db="EMBL/GenBank/DDBJ databases">
        <authorList>
            <person name="Kim H.J."/>
            <person name="Triplett B.A."/>
        </authorList>
    </citation>
    <scope>NUCLEOTIDE SEQUENCE [LARGE SCALE GENOMIC DNA]</scope>
    <source>
        <strain evidence="5 6">DSM 18704</strain>
    </source>
</reference>
<evidence type="ECO:0000256" key="1">
    <source>
        <dbReference type="ARBA" id="ARBA00004442"/>
    </source>
</evidence>
<keyword evidence="2" id="KW-0472">Membrane</keyword>
<accession>A0A239M061</accession>
<dbReference type="InterPro" id="IPR036942">
    <property type="entry name" value="Beta-barrel_TonB_sf"/>
</dbReference>
<dbReference type="SUPFAM" id="SSF56935">
    <property type="entry name" value="Porins"/>
    <property type="match status" value="1"/>
</dbReference>
<dbReference type="Gene3D" id="2.40.170.20">
    <property type="entry name" value="TonB-dependent receptor, beta-barrel domain"/>
    <property type="match status" value="1"/>
</dbReference>
<organism evidence="5 6">
    <name type="scientific">Granulicella rosea</name>
    <dbReference type="NCBI Taxonomy" id="474952"/>
    <lineage>
        <taxon>Bacteria</taxon>
        <taxon>Pseudomonadati</taxon>
        <taxon>Acidobacteriota</taxon>
        <taxon>Terriglobia</taxon>
        <taxon>Terriglobales</taxon>
        <taxon>Acidobacteriaceae</taxon>
        <taxon>Granulicella</taxon>
    </lineage>
</organism>
<feature type="domain" description="TonB-dependent transporter Oar-like beta-barrel" evidence="4">
    <location>
        <begin position="258"/>
        <end position="1255"/>
    </location>
</feature>
<dbReference type="OrthoDB" id="97893at2"/>
<dbReference type="Pfam" id="PF25183">
    <property type="entry name" value="OMP_b-brl_4"/>
    <property type="match status" value="1"/>
</dbReference>
<dbReference type="InterPro" id="IPR057601">
    <property type="entry name" value="Oar-like_b-barrel"/>
</dbReference>
<dbReference type="GO" id="GO:0009279">
    <property type="term" value="C:cell outer membrane"/>
    <property type="evidence" value="ECO:0007669"/>
    <property type="project" value="UniProtKB-SubCell"/>
</dbReference>
<dbReference type="GO" id="GO:0004180">
    <property type="term" value="F:carboxypeptidase activity"/>
    <property type="evidence" value="ECO:0007669"/>
    <property type="project" value="UniProtKB-KW"/>
</dbReference>
<keyword evidence="3" id="KW-0998">Cell outer membrane</keyword>
<dbReference type="SUPFAM" id="SSF49452">
    <property type="entry name" value="Starch-binding domain-like"/>
    <property type="match status" value="1"/>
</dbReference>
<evidence type="ECO:0000259" key="4">
    <source>
        <dbReference type="Pfam" id="PF25183"/>
    </source>
</evidence>
<dbReference type="Pfam" id="PF13620">
    <property type="entry name" value="CarboxypepD_reg"/>
    <property type="match status" value="1"/>
</dbReference>
<evidence type="ECO:0000313" key="6">
    <source>
        <dbReference type="Proteomes" id="UP000198356"/>
    </source>
</evidence>
<dbReference type="RefSeq" id="WP_089409959.1">
    <property type="nucleotide sequence ID" value="NZ_FZOU01000008.1"/>
</dbReference>
<gene>
    <name evidence="5" type="ORF">SAMN05421770_10867</name>
</gene>
<dbReference type="Proteomes" id="UP000198356">
    <property type="component" value="Unassembled WGS sequence"/>
</dbReference>
<dbReference type="EMBL" id="FZOU01000008">
    <property type="protein sequence ID" value="SNT35324.1"/>
    <property type="molecule type" value="Genomic_DNA"/>
</dbReference>